<evidence type="ECO:0000256" key="1">
    <source>
        <dbReference type="SAM" id="MobiDB-lite"/>
    </source>
</evidence>
<evidence type="ECO:0000313" key="2">
    <source>
        <dbReference type="EMBL" id="KAF7551637.1"/>
    </source>
</evidence>
<protein>
    <submittedName>
        <fullName evidence="2">Uncharacterized protein</fullName>
    </submittedName>
</protein>
<dbReference type="AlphaFoldDB" id="A0A9P5LIG3"/>
<dbReference type="OrthoDB" id="5194044at2759"/>
<feature type="compositionally biased region" description="Basic and acidic residues" evidence="1">
    <location>
        <begin position="22"/>
        <end position="33"/>
    </location>
</feature>
<gene>
    <name evidence="2" type="ORF">G7Z17_g4886</name>
</gene>
<name>A0A9P5LIG3_9HYPO</name>
<feature type="compositionally biased region" description="Polar residues" evidence="1">
    <location>
        <begin position="43"/>
        <end position="60"/>
    </location>
</feature>
<proteinExistence type="predicted"/>
<reference evidence="2" key="1">
    <citation type="submission" date="2020-03" db="EMBL/GenBank/DDBJ databases">
        <title>Draft Genome Sequence of Cylindrodendrum hubeiense.</title>
        <authorList>
            <person name="Buettner E."/>
            <person name="Kellner H."/>
        </authorList>
    </citation>
    <scope>NUCLEOTIDE SEQUENCE</scope>
    <source>
        <strain evidence="2">IHI 201604</strain>
    </source>
</reference>
<dbReference type="Proteomes" id="UP000722485">
    <property type="component" value="Unassembled WGS sequence"/>
</dbReference>
<dbReference type="EMBL" id="JAANBB010000074">
    <property type="protein sequence ID" value="KAF7551637.1"/>
    <property type="molecule type" value="Genomic_DNA"/>
</dbReference>
<keyword evidence="3" id="KW-1185">Reference proteome</keyword>
<organism evidence="2 3">
    <name type="scientific">Cylindrodendrum hubeiense</name>
    <dbReference type="NCBI Taxonomy" id="595255"/>
    <lineage>
        <taxon>Eukaryota</taxon>
        <taxon>Fungi</taxon>
        <taxon>Dikarya</taxon>
        <taxon>Ascomycota</taxon>
        <taxon>Pezizomycotina</taxon>
        <taxon>Sordariomycetes</taxon>
        <taxon>Hypocreomycetidae</taxon>
        <taxon>Hypocreales</taxon>
        <taxon>Nectriaceae</taxon>
        <taxon>Cylindrodendrum</taxon>
    </lineage>
</organism>
<feature type="region of interest" description="Disordered" evidence="1">
    <location>
        <begin position="1"/>
        <end position="60"/>
    </location>
</feature>
<sequence length="369" mass="40350">MPSTPGAGTAEFKSPKTPRRYKTPEPRQVHFDPDDAVPASYMGRNSTDGGKTSGFTTANSPSGGFCSKIGGILKSGDSDKVDPTPTSFPQVGPAPTSHLQWHTAANPAQSISHQLPHTYNYATPQQQQLQHQHFLVAPQQFPHAAFTQQPEPVTYIGLHQQPQATMGDYQNCAPPPTGVHFQPPVPDTTFGPIPHVYVPRFDGGLVPSQPTVSAMHPQAAHGSYVVAQQPYLVQQPVMGQQPVMMHNQPAFMPQVQHMAGMPPVGLAGGAAINTGFPVIAGNTGHIPDVSGLGRTAGEETLRQIKFAYSNRLYEPQDFKPSDDDPSRFYFVREVDGNWTQRNRFSIDHMGDCRWYVTDEGWFYAVRLPS</sequence>
<comment type="caution">
    <text evidence="2">The sequence shown here is derived from an EMBL/GenBank/DDBJ whole genome shotgun (WGS) entry which is preliminary data.</text>
</comment>
<accession>A0A9P5LIG3</accession>
<evidence type="ECO:0000313" key="3">
    <source>
        <dbReference type="Proteomes" id="UP000722485"/>
    </source>
</evidence>